<feature type="region of interest" description="Disordered" evidence="1">
    <location>
        <begin position="205"/>
        <end position="309"/>
    </location>
</feature>
<keyword evidence="3" id="KW-1185">Reference proteome</keyword>
<evidence type="ECO:0000256" key="1">
    <source>
        <dbReference type="SAM" id="MobiDB-lite"/>
    </source>
</evidence>
<dbReference type="AlphaFoldDB" id="A0AAD7SA38"/>
<feature type="compositionally biased region" description="Polar residues" evidence="1">
    <location>
        <begin position="278"/>
        <end position="288"/>
    </location>
</feature>
<gene>
    <name evidence="2" type="ORF">AAFF_G00419760</name>
</gene>
<comment type="caution">
    <text evidence="2">The sequence shown here is derived from an EMBL/GenBank/DDBJ whole genome shotgun (WGS) entry which is preliminary data.</text>
</comment>
<accession>A0AAD7SA38</accession>
<reference evidence="2" key="1">
    <citation type="journal article" date="2023" name="Science">
        <title>Genome structures resolve the early diversification of teleost fishes.</title>
        <authorList>
            <person name="Parey E."/>
            <person name="Louis A."/>
            <person name="Montfort J."/>
            <person name="Bouchez O."/>
            <person name="Roques C."/>
            <person name="Iampietro C."/>
            <person name="Lluch J."/>
            <person name="Castinel A."/>
            <person name="Donnadieu C."/>
            <person name="Desvignes T."/>
            <person name="Floi Bucao C."/>
            <person name="Jouanno E."/>
            <person name="Wen M."/>
            <person name="Mejri S."/>
            <person name="Dirks R."/>
            <person name="Jansen H."/>
            <person name="Henkel C."/>
            <person name="Chen W.J."/>
            <person name="Zahm M."/>
            <person name="Cabau C."/>
            <person name="Klopp C."/>
            <person name="Thompson A.W."/>
            <person name="Robinson-Rechavi M."/>
            <person name="Braasch I."/>
            <person name="Lecointre G."/>
            <person name="Bobe J."/>
            <person name="Postlethwait J.H."/>
            <person name="Berthelot C."/>
            <person name="Roest Crollius H."/>
            <person name="Guiguen Y."/>
        </authorList>
    </citation>
    <scope>NUCLEOTIDE SEQUENCE</scope>
    <source>
        <strain evidence="2">NC1722</strain>
    </source>
</reference>
<evidence type="ECO:0000313" key="3">
    <source>
        <dbReference type="Proteomes" id="UP001221898"/>
    </source>
</evidence>
<organism evidence="2 3">
    <name type="scientific">Aldrovandia affinis</name>
    <dbReference type="NCBI Taxonomy" id="143900"/>
    <lineage>
        <taxon>Eukaryota</taxon>
        <taxon>Metazoa</taxon>
        <taxon>Chordata</taxon>
        <taxon>Craniata</taxon>
        <taxon>Vertebrata</taxon>
        <taxon>Euteleostomi</taxon>
        <taxon>Actinopterygii</taxon>
        <taxon>Neopterygii</taxon>
        <taxon>Teleostei</taxon>
        <taxon>Notacanthiformes</taxon>
        <taxon>Halosauridae</taxon>
        <taxon>Aldrovandia</taxon>
    </lineage>
</organism>
<evidence type="ECO:0000313" key="2">
    <source>
        <dbReference type="EMBL" id="KAJ8398779.1"/>
    </source>
</evidence>
<sequence length="326" mass="35299">MGRLDDAAKRKVVELRRAGLSFRKIKAVLELENIKVSAQAIYLFLKEFQGKPRQEGAGSGTTQAAAATSVDVGDGAGRQMSWPDQQVWNLIRDTPRTAGSEQQDGRKEDSIRIVSVTSLARGTQHGGPQMVGTGPVLGASMRRKAPMSPASSSILVARKRLLDKALLHKARMREMSTQAGQQVGQLYGRGQACFQGNDVRKVTVLPQSPTLSLTTPRLPQPRRTLEDQPVAGLPRRTPQQKTGPPARSLHPPFQREPPPCTTIRPPNLAPAPPAGQVASATVRSQLPPNSSPRKDPQGRARTAAGGAGCRSKCRRWGRRFGGWGWL</sequence>
<dbReference type="Proteomes" id="UP001221898">
    <property type="component" value="Unassembled WGS sequence"/>
</dbReference>
<feature type="compositionally biased region" description="Polar residues" evidence="1">
    <location>
        <begin position="205"/>
        <end position="217"/>
    </location>
</feature>
<name>A0AAD7SA38_9TELE</name>
<proteinExistence type="predicted"/>
<dbReference type="EMBL" id="JAINUG010000088">
    <property type="protein sequence ID" value="KAJ8398779.1"/>
    <property type="molecule type" value="Genomic_DNA"/>
</dbReference>
<protein>
    <submittedName>
        <fullName evidence="2">Uncharacterized protein</fullName>
    </submittedName>
</protein>